<evidence type="ECO:0000313" key="5">
    <source>
        <dbReference type="EMBL" id="PZR10777.1"/>
    </source>
</evidence>
<dbReference type="EMBL" id="QFQP01000016">
    <property type="protein sequence ID" value="PZR10777.1"/>
    <property type="molecule type" value="Genomic_DNA"/>
</dbReference>
<dbReference type="GO" id="GO:0016887">
    <property type="term" value="F:ATP hydrolysis activity"/>
    <property type="evidence" value="ECO:0007669"/>
    <property type="project" value="InterPro"/>
</dbReference>
<proteinExistence type="inferred from homology"/>
<dbReference type="SUPFAM" id="SSF52540">
    <property type="entry name" value="P-loop containing nucleoside triphosphate hydrolases"/>
    <property type="match status" value="2"/>
</dbReference>
<dbReference type="CDD" id="cd02035">
    <property type="entry name" value="ArsA"/>
    <property type="match status" value="1"/>
</dbReference>
<feature type="domain" description="ArsA/GET3 Anion-transporting ATPase-like" evidence="4">
    <location>
        <begin position="9"/>
        <end position="295"/>
    </location>
</feature>
<comment type="catalytic activity">
    <reaction evidence="2">
        <text>arsenite(in) + ATP + H2O = arsenite(out) + ADP + phosphate + H(+)</text>
        <dbReference type="Rhea" id="RHEA:11348"/>
        <dbReference type="ChEBI" id="CHEBI:15377"/>
        <dbReference type="ChEBI" id="CHEBI:15378"/>
        <dbReference type="ChEBI" id="CHEBI:29242"/>
        <dbReference type="ChEBI" id="CHEBI:30616"/>
        <dbReference type="ChEBI" id="CHEBI:43474"/>
        <dbReference type="ChEBI" id="CHEBI:456216"/>
        <dbReference type="EC" id="7.3.2.7"/>
    </reaction>
</comment>
<dbReference type="Pfam" id="PF02374">
    <property type="entry name" value="ArsA_ATPase"/>
    <property type="match status" value="2"/>
</dbReference>
<dbReference type="NCBIfam" id="TIGR00345">
    <property type="entry name" value="GET3_arsA_TRC40"/>
    <property type="match status" value="1"/>
</dbReference>
<organism evidence="5 6">
    <name type="scientific">Archangium gephyra</name>
    <dbReference type="NCBI Taxonomy" id="48"/>
    <lineage>
        <taxon>Bacteria</taxon>
        <taxon>Pseudomonadati</taxon>
        <taxon>Myxococcota</taxon>
        <taxon>Myxococcia</taxon>
        <taxon>Myxococcales</taxon>
        <taxon>Cystobacterineae</taxon>
        <taxon>Archangiaceae</taxon>
        <taxon>Archangium</taxon>
    </lineage>
</organism>
<comment type="similarity">
    <text evidence="1">Belongs to the arsA ATPase family.</text>
</comment>
<dbReference type="Gene3D" id="3.40.50.300">
    <property type="entry name" value="P-loop containing nucleotide triphosphate hydrolases"/>
    <property type="match status" value="2"/>
</dbReference>
<protein>
    <recommendedName>
        <fullName evidence="3">arsenite-transporting ATPase</fullName>
        <ecNumber evidence="3">7.3.2.7</ecNumber>
    </recommendedName>
</protein>
<evidence type="ECO:0000256" key="1">
    <source>
        <dbReference type="ARBA" id="ARBA00011040"/>
    </source>
</evidence>
<dbReference type="Proteomes" id="UP000249061">
    <property type="component" value="Unassembled WGS sequence"/>
</dbReference>
<gene>
    <name evidence="5" type="ORF">DI536_19070</name>
</gene>
<dbReference type="GO" id="GO:0015446">
    <property type="term" value="F:ATPase-coupled arsenite transmembrane transporter activity"/>
    <property type="evidence" value="ECO:0007669"/>
    <property type="project" value="UniProtKB-EC"/>
</dbReference>
<dbReference type="AlphaFoldDB" id="A0A2W5TA38"/>
<evidence type="ECO:0000313" key="6">
    <source>
        <dbReference type="Proteomes" id="UP000249061"/>
    </source>
</evidence>
<evidence type="ECO:0000256" key="2">
    <source>
        <dbReference type="ARBA" id="ARBA00052296"/>
    </source>
</evidence>
<name>A0A2W5TA38_9BACT</name>
<evidence type="ECO:0000256" key="3">
    <source>
        <dbReference type="ARBA" id="ARBA00066752"/>
    </source>
</evidence>
<comment type="caution">
    <text evidence="5">The sequence shown here is derived from an EMBL/GenBank/DDBJ whole genome shotgun (WGS) entry which is preliminary data.</text>
</comment>
<feature type="domain" description="ArsA/GET3 Anion-transporting ATPase-like" evidence="4">
    <location>
        <begin position="336"/>
        <end position="629"/>
    </location>
</feature>
<accession>A0A2W5TA38</accession>
<dbReference type="GO" id="GO:0005524">
    <property type="term" value="F:ATP binding"/>
    <property type="evidence" value="ECO:0007669"/>
    <property type="project" value="InterPro"/>
</dbReference>
<dbReference type="InterPro" id="IPR016300">
    <property type="entry name" value="ATPase_ArsA/GET3"/>
</dbReference>
<dbReference type="InterPro" id="IPR025723">
    <property type="entry name" value="ArsA/GET3_ATPase-like"/>
</dbReference>
<reference evidence="5 6" key="1">
    <citation type="submission" date="2017-08" db="EMBL/GenBank/DDBJ databases">
        <title>Infants hospitalized years apart are colonized by the same room-sourced microbial strains.</title>
        <authorList>
            <person name="Brooks B."/>
            <person name="Olm M.R."/>
            <person name="Firek B.A."/>
            <person name="Baker R."/>
            <person name="Thomas B.C."/>
            <person name="Morowitz M.J."/>
            <person name="Banfield J.F."/>
        </authorList>
    </citation>
    <scope>NUCLEOTIDE SEQUENCE [LARGE SCALE GENOMIC DNA]</scope>
    <source>
        <strain evidence="5">S2_003_000_R2_14</strain>
    </source>
</reference>
<dbReference type="PANTHER" id="PTHR10803:SF3">
    <property type="entry name" value="ATPASE GET3"/>
    <property type="match status" value="1"/>
</dbReference>
<dbReference type="EC" id="7.3.2.7" evidence="3"/>
<dbReference type="InterPro" id="IPR027417">
    <property type="entry name" value="P-loop_NTPase"/>
</dbReference>
<sequence>MSNGPVIHFFAGKGGAGKSTLATAFALNLLEANGKEKILLLSLENPGGMADLIKKKLGTKPTRLFPGKGNGGLFAAEADWAAYADAYVKFAKPQLMAAAVKGQVLGEDDLKKVFEASLANAGETGFLFNLLELAEAKEYDRVVIDGWSTTHALRLFDHATNVRRLCAHIRAERTFRPSKNAVRPATPVDELAAKADAVNALLKDVKRFGVHVCAVAEPVGESQIKNLVKGLQERGVPVLEIIADMIEDGKGSREVENRRGLQAPHVRKYATLTSKLELVQRRIVGPRGLDEVKKFAKEWSTGKETKALQFSPAEAPPALVRAPSMPPMAAPPIPPTRFIFFVGSGGVGKSSCAAAAAVTLTEKEGPVLLISVDPSHSLSDVLQSRLTDTETQVKGTKGLYAREIDFANWFGNLKKKIRELAEPMFGPEAKGEQFAVDKEIFRNLLDAAPVGMDELAAMTALTDALVQERFKRIVIDPAPSSNSIRVLELPAIAKPWFGAIQAIATKYKAKGGAALLAWVEGQLNHIARFEKAILNPNECRFIVVTRGEELSVPAAERLVENLKEQKLPVERVLVNRVLPKTTCPVTEERRKNELEVAKLVEKKIGLPVTMAPALGRHPAGLRELKGFRTSWYAAAAILKSKAA</sequence>
<evidence type="ECO:0000259" key="4">
    <source>
        <dbReference type="Pfam" id="PF02374"/>
    </source>
</evidence>
<dbReference type="PANTHER" id="PTHR10803">
    <property type="entry name" value="ARSENICAL PUMP-DRIVING ATPASE ARSENITE-TRANSLOCATING ATPASE"/>
    <property type="match status" value="1"/>
</dbReference>